<evidence type="ECO:0000313" key="2">
    <source>
        <dbReference type="EMBL" id="PNW71612.1"/>
    </source>
</evidence>
<keyword evidence="3" id="KW-1185">Reference proteome</keyword>
<dbReference type="Gramene" id="PNW71612">
    <property type="protein sequence ID" value="PNW71612"/>
    <property type="gene ID" value="CHLRE_16g661588v5"/>
</dbReference>
<dbReference type="InParanoid" id="A0A2K3CTJ4"/>
<feature type="compositionally biased region" description="Pro residues" evidence="1">
    <location>
        <begin position="673"/>
        <end position="685"/>
    </location>
</feature>
<feature type="region of interest" description="Disordered" evidence="1">
    <location>
        <begin position="232"/>
        <end position="266"/>
    </location>
</feature>
<dbReference type="GeneID" id="5723502"/>
<name>A0A2K3CTJ4_CHLRE</name>
<dbReference type="GO" id="GO:1901259">
    <property type="term" value="P:chloroplast rRNA processing"/>
    <property type="evidence" value="ECO:0000318"/>
    <property type="project" value="GO_Central"/>
</dbReference>
<feature type="region of interest" description="Disordered" evidence="1">
    <location>
        <begin position="458"/>
        <end position="500"/>
    </location>
</feature>
<dbReference type="GO" id="GO:0005759">
    <property type="term" value="C:mitochondrial matrix"/>
    <property type="evidence" value="ECO:0000318"/>
    <property type="project" value="GO_Central"/>
</dbReference>
<evidence type="ECO:0000256" key="1">
    <source>
        <dbReference type="SAM" id="MobiDB-lite"/>
    </source>
</evidence>
<feature type="region of interest" description="Disordered" evidence="1">
    <location>
        <begin position="1505"/>
        <end position="1530"/>
    </location>
</feature>
<dbReference type="GO" id="GO:0009507">
    <property type="term" value="C:chloroplast"/>
    <property type="evidence" value="ECO:0007669"/>
    <property type="project" value="GOC"/>
</dbReference>
<feature type="compositionally biased region" description="Low complexity" evidence="1">
    <location>
        <begin position="24"/>
        <end position="56"/>
    </location>
</feature>
<accession>A0A2K3CTJ4</accession>
<dbReference type="EMBL" id="CM008977">
    <property type="protein sequence ID" value="PNW71612.1"/>
    <property type="molecule type" value="Genomic_DNA"/>
</dbReference>
<feature type="region of interest" description="Disordered" evidence="1">
    <location>
        <begin position="1283"/>
        <end position="1340"/>
    </location>
</feature>
<feature type="region of interest" description="Disordered" evidence="1">
    <location>
        <begin position="612"/>
        <end position="637"/>
    </location>
</feature>
<feature type="region of interest" description="Disordered" evidence="1">
    <location>
        <begin position="106"/>
        <end position="163"/>
    </location>
</feature>
<dbReference type="GO" id="GO:0035770">
    <property type="term" value="C:ribonucleoprotein granule"/>
    <property type="evidence" value="ECO:0000318"/>
    <property type="project" value="GO_Central"/>
</dbReference>
<feature type="region of interest" description="Disordered" evidence="1">
    <location>
        <begin position="24"/>
        <end position="85"/>
    </location>
</feature>
<evidence type="ECO:0000313" key="3">
    <source>
        <dbReference type="Proteomes" id="UP000006906"/>
    </source>
</evidence>
<dbReference type="PaxDb" id="3055-EDO99827"/>
<reference evidence="2 3" key="1">
    <citation type="journal article" date="2007" name="Science">
        <title>The Chlamydomonas genome reveals the evolution of key animal and plant functions.</title>
        <authorList>
            <person name="Merchant S.S."/>
            <person name="Prochnik S.E."/>
            <person name="Vallon O."/>
            <person name="Harris E.H."/>
            <person name="Karpowicz S.J."/>
            <person name="Witman G.B."/>
            <person name="Terry A."/>
            <person name="Salamov A."/>
            <person name="Fritz-Laylin L.K."/>
            <person name="Marechal-Drouard L."/>
            <person name="Marshall W.F."/>
            <person name="Qu L.H."/>
            <person name="Nelson D.R."/>
            <person name="Sanderfoot A.A."/>
            <person name="Spalding M.H."/>
            <person name="Kapitonov V.V."/>
            <person name="Ren Q."/>
            <person name="Ferris P."/>
            <person name="Lindquist E."/>
            <person name="Shapiro H."/>
            <person name="Lucas S.M."/>
            <person name="Grimwood J."/>
            <person name="Schmutz J."/>
            <person name="Cardol P."/>
            <person name="Cerutti H."/>
            <person name="Chanfreau G."/>
            <person name="Chen C.L."/>
            <person name="Cognat V."/>
            <person name="Croft M.T."/>
            <person name="Dent R."/>
            <person name="Dutcher S."/>
            <person name="Fernandez E."/>
            <person name="Fukuzawa H."/>
            <person name="Gonzalez-Ballester D."/>
            <person name="Gonzalez-Halphen D."/>
            <person name="Hallmann A."/>
            <person name="Hanikenne M."/>
            <person name="Hippler M."/>
            <person name="Inwood W."/>
            <person name="Jabbari K."/>
            <person name="Kalanon M."/>
            <person name="Kuras R."/>
            <person name="Lefebvre P.A."/>
            <person name="Lemaire S.D."/>
            <person name="Lobanov A.V."/>
            <person name="Lohr M."/>
            <person name="Manuell A."/>
            <person name="Meier I."/>
            <person name="Mets L."/>
            <person name="Mittag M."/>
            <person name="Mittelmeier T."/>
            <person name="Moroney J.V."/>
            <person name="Moseley J."/>
            <person name="Napoli C."/>
            <person name="Nedelcu A.M."/>
            <person name="Niyogi K."/>
            <person name="Novoselov S.V."/>
            <person name="Paulsen I.T."/>
            <person name="Pazour G."/>
            <person name="Purton S."/>
            <person name="Ral J.P."/>
            <person name="Riano-Pachon D.M."/>
            <person name="Riekhof W."/>
            <person name="Rymarquis L."/>
            <person name="Schroda M."/>
            <person name="Stern D."/>
            <person name="Umen J."/>
            <person name="Willows R."/>
            <person name="Wilson N."/>
            <person name="Zimmer S.L."/>
            <person name="Allmer J."/>
            <person name="Balk J."/>
            <person name="Bisova K."/>
            <person name="Chen C.J."/>
            <person name="Elias M."/>
            <person name="Gendler K."/>
            <person name="Hauser C."/>
            <person name="Lamb M.R."/>
            <person name="Ledford H."/>
            <person name="Long J.C."/>
            <person name="Minagawa J."/>
            <person name="Page M.D."/>
            <person name="Pan J."/>
            <person name="Pootakham W."/>
            <person name="Roje S."/>
            <person name="Rose A."/>
            <person name="Stahlberg E."/>
            <person name="Terauchi A.M."/>
            <person name="Yang P."/>
            <person name="Ball S."/>
            <person name="Bowler C."/>
            <person name="Dieckmann C.L."/>
            <person name="Gladyshev V.N."/>
            <person name="Green P."/>
            <person name="Jorgensen R."/>
            <person name="Mayfield S."/>
            <person name="Mueller-Roeber B."/>
            <person name="Rajamani S."/>
            <person name="Sayre R.T."/>
            <person name="Brokstein P."/>
            <person name="Dubchak I."/>
            <person name="Goodstein D."/>
            <person name="Hornick L."/>
            <person name="Huang Y.W."/>
            <person name="Jhaveri J."/>
            <person name="Luo Y."/>
            <person name="Martinez D."/>
            <person name="Ngau W.C."/>
            <person name="Otillar B."/>
            <person name="Poliakov A."/>
            <person name="Porter A."/>
            <person name="Szajkowski L."/>
            <person name="Werner G."/>
            <person name="Zhou K."/>
            <person name="Grigoriev I.V."/>
            <person name="Rokhsar D.S."/>
            <person name="Grossman A.R."/>
        </authorList>
    </citation>
    <scope>NUCLEOTIDE SEQUENCE [LARGE SCALE GENOMIC DNA]</scope>
    <source>
        <strain evidence="3">CC-503</strain>
    </source>
</reference>
<dbReference type="GO" id="GO:0003723">
    <property type="term" value="F:RNA binding"/>
    <property type="evidence" value="ECO:0000318"/>
    <property type="project" value="GO_Central"/>
</dbReference>
<feature type="region of interest" description="Disordered" evidence="1">
    <location>
        <begin position="298"/>
        <end position="405"/>
    </location>
</feature>
<proteinExistence type="predicted"/>
<feature type="compositionally biased region" description="Acidic residues" evidence="1">
    <location>
        <begin position="1042"/>
        <end position="1058"/>
    </location>
</feature>
<organism evidence="2 3">
    <name type="scientific">Chlamydomonas reinhardtii</name>
    <name type="common">Chlamydomonas smithii</name>
    <dbReference type="NCBI Taxonomy" id="3055"/>
    <lineage>
        <taxon>Eukaryota</taxon>
        <taxon>Viridiplantae</taxon>
        <taxon>Chlorophyta</taxon>
        <taxon>core chlorophytes</taxon>
        <taxon>Chlorophyceae</taxon>
        <taxon>CS clade</taxon>
        <taxon>Chlamydomonadales</taxon>
        <taxon>Chlamydomonadaceae</taxon>
        <taxon>Chlamydomonas</taxon>
    </lineage>
</organism>
<feature type="compositionally biased region" description="Low complexity" evidence="1">
    <location>
        <begin position="338"/>
        <end position="364"/>
    </location>
</feature>
<feature type="compositionally biased region" description="Pro residues" evidence="1">
    <location>
        <begin position="698"/>
        <end position="711"/>
    </location>
</feature>
<feature type="compositionally biased region" description="Low complexity" evidence="1">
    <location>
        <begin position="727"/>
        <end position="741"/>
    </location>
</feature>
<dbReference type="RefSeq" id="XP_042915637.1">
    <property type="nucleotide sequence ID" value="XM_043070995.1"/>
</dbReference>
<feature type="compositionally biased region" description="Low complexity" evidence="1">
    <location>
        <begin position="621"/>
        <end position="637"/>
    </location>
</feature>
<feature type="region of interest" description="Disordered" evidence="1">
    <location>
        <begin position="1006"/>
        <end position="1077"/>
    </location>
</feature>
<feature type="compositionally biased region" description="Low complexity" evidence="1">
    <location>
        <begin position="232"/>
        <end position="243"/>
    </location>
</feature>
<feature type="compositionally biased region" description="Low complexity" evidence="1">
    <location>
        <begin position="1006"/>
        <end position="1024"/>
    </location>
</feature>
<gene>
    <name evidence="2" type="ORF">CHLRE_16g661588v5</name>
</gene>
<dbReference type="OrthoDB" id="548686at2759"/>
<dbReference type="KEGG" id="cre:CHLRE_16g661588v5"/>
<feature type="compositionally biased region" description="Gly residues" evidence="1">
    <location>
        <begin position="57"/>
        <end position="66"/>
    </location>
</feature>
<sequence>MPRAGLLLARQRIAVVPVTIEEAGAAAASTATRPPPAAAVASASSVAARSTGSSARSGGGGGGSAGNGFQQLSQQAQPRQMDTEVVKRRKLERLERLLRQLSSLPPDVAYATPGRAPGSGTAGGSGFTGRVAVGQGGQRATSPLRQERQQQRQEQQAARAAGRQSLWWRRRMAAAGRAPGSLVPGGVPVLPRHLRLVPPTLSPSLPAALLQTSAPTPNAGNALRGEGDFKEPAAASSAFEPPSDVTAGARQGLHKERPAATSPPAAAVPPAAGAFLSGPGPSSLHFQAVQRALAASAISGRAPARSPKAGAASRPWPGADPSAQPVTPSTAPGNKGQAAPGALPGAAAAATSGLGSTATPGPGASTAVRQTDTSSSSTSSSGGPEASALALGQLPGTGHALPPWQTRGAVAGTKVLNGLAGGAGLAAHAALSTAQAGPKSLRLRPGLRAKLGSGLGRVAGLRGPGLQRKQAQVPAEPAQPGRGDAEVSDGASGPGQAAELSAAAPELLAPALSSGTSDPAPAAAAANVSVPKPASSAPSAPLAAVCTASLAAATSLAEATAVVAGPSGDGSISSMAANADDILQPPTRLQEARDALLHGPTVSRLTAQVLLRPPPRRKGPAATASAGAVSGTAATTSGDGAALVELPKAAKLEGSASGSAATVAAALADKMAGPPPPLAPAPPPPRADHIIASRPELTSPPPTPPPPPPPLQLLLSSRQQRPDRPVGADPAPAAPAALPPAQNTFRPMRAPQTGPVPPPRELRPPGFDAGQPAASQPVAGVHAHALLSPRDLTSSLFAAPSWVHVAQLVHRYAAALNGISVAAALKRLAKVCEPRMLDAARPDGAALLSMLQHLCFQAEQHLPSMGPCEVSGVLWALASLGYYPPPHLAAGLAGCLLQEQLDRANGLDLANGLWALGVLGWPVRQRQLRAAWQRMQACYVPGDRSSGRSLLVVLNSATKLGLRLSQAELTHLESQLVGLAPAMSGHDVANALASLTRLAETAAAATSAGSRDGSGYSSSSSSSSSGGGIDAAEVPAPLAADEREDGPDAGAELEEGERDEGAASAAGAELEGPKGSYRPQAGTLRVLLARAASMVSSLRGDEAAMLLYSVARLRFQPPDSLTGALYSRTASQRGATSPSTLALLLWAAGRLRTQPPGWWVAALVEEAARRLPRLPPSVVATALNGVVQLRSYAVEPALAGAFLERAAEVLPDFSAQEVANTAWALGQLPLDCVPAPTPRSALWCALADRARELGFASFTPQGLANLLWGLAVVAAAQPPSSRSAATEQAASGAPAAMSLDGPAAEAARAERAARARRRAVARPPQPLSRETQQRNARSRGAAVAAAAATELLLQGSPGGAAELGAALQAALPRMDEVELSMVLWALAKLRLDPGQAWMEAAVARGAALAPRMPLEGLSAFVHALTWARPAPAPDAALLAVLEEEVARRMAHVENRRARNGLSSRLAFMRARLARRAAHEALMARRRQHARPARALQLETRRERLQLRKQPSGYGGPSPQASEAGTVAMKR</sequence>
<feature type="compositionally biased region" description="Low complexity" evidence="1">
    <location>
        <begin position="152"/>
        <end position="163"/>
    </location>
</feature>
<dbReference type="GO" id="GO:0044528">
    <property type="term" value="P:regulation of mitochondrial mRNA stability"/>
    <property type="evidence" value="ECO:0000318"/>
    <property type="project" value="GO_Central"/>
</dbReference>
<dbReference type="Proteomes" id="UP000006906">
    <property type="component" value="Chromosome 16"/>
</dbReference>
<dbReference type="GO" id="GO:0000963">
    <property type="term" value="P:mitochondrial RNA processing"/>
    <property type="evidence" value="ECO:0000318"/>
    <property type="project" value="GO_Central"/>
</dbReference>
<protein>
    <submittedName>
        <fullName evidence="2">Uncharacterized protein</fullName>
    </submittedName>
</protein>
<feature type="compositionally biased region" description="Polar residues" evidence="1">
    <location>
        <begin position="67"/>
        <end position="80"/>
    </location>
</feature>
<feature type="region of interest" description="Disordered" evidence="1">
    <location>
        <begin position="671"/>
        <end position="774"/>
    </location>
</feature>